<evidence type="ECO:0000313" key="3">
    <source>
        <dbReference type="EMBL" id="ODN02578.1"/>
    </source>
</evidence>
<dbReference type="PROSITE" id="PS50041">
    <property type="entry name" value="C_TYPE_LECTIN_2"/>
    <property type="match status" value="1"/>
</dbReference>
<dbReference type="SUPFAM" id="SSF56436">
    <property type="entry name" value="C-type lectin-like"/>
    <property type="match status" value="1"/>
</dbReference>
<proteinExistence type="predicted"/>
<comment type="caution">
    <text evidence="3">The sequence shown here is derived from an EMBL/GenBank/DDBJ whole genome shotgun (WGS) entry which is preliminary data.</text>
</comment>
<organism evidence="3 4">
    <name type="scientific">Orchesella cincta</name>
    <name type="common">Springtail</name>
    <name type="synonym">Podura cincta</name>
    <dbReference type="NCBI Taxonomy" id="48709"/>
    <lineage>
        <taxon>Eukaryota</taxon>
        <taxon>Metazoa</taxon>
        <taxon>Ecdysozoa</taxon>
        <taxon>Arthropoda</taxon>
        <taxon>Hexapoda</taxon>
        <taxon>Collembola</taxon>
        <taxon>Entomobryomorpha</taxon>
        <taxon>Entomobryoidea</taxon>
        <taxon>Orchesellidae</taxon>
        <taxon>Orchesellinae</taxon>
        <taxon>Orchesella</taxon>
    </lineage>
</organism>
<gene>
    <name evidence="3" type="ORF">Ocin01_04098</name>
</gene>
<dbReference type="AlphaFoldDB" id="A0A1D2NBE9"/>
<dbReference type="InterPro" id="IPR016186">
    <property type="entry name" value="C-type_lectin-like/link_sf"/>
</dbReference>
<dbReference type="EMBL" id="LJIJ01000105">
    <property type="protein sequence ID" value="ODN02578.1"/>
    <property type="molecule type" value="Genomic_DNA"/>
</dbReference>
<dbReference type="InterPro" id="IPR016187">
    <property type="entry name" value="CTDL_fold"/>
</dbReference>
<keyword evidence="1" id="KW-0732">Signal</keyword>
<evidence type="ECO:0000259" key="2">
    <source>
        <dbReference type="PROSITE" id="PS50041"/>
    </source>
</evidence>
<feature type="chain" id="PRO_5008905315" evidence="1">
    <location>
        <begin position="19"/>
        <end position="433"/>
    </location>
</feature>
<feature type="domain" description="C-type lectin" evidence="2">
    <location>
        <begin position="61"/>
        <end position="186"/>
    </location>
</feature>
<dbReference type="InterPro" id="IPR001304">
    <property type="entry name" value="C-type_lectin-like"/>
</dbReference>
<reference evidence="3 4" key="1">
    <citation type="journal article" date="2016" name="Genome Biol. Evol.">
        <title>Gene Family Evolution Reflects Adaptation to Soil Environmental Stressors in the Genome of the Collembolan Orchesella cincta.</title>
        <authorList>
            <person name="Faddeeva-Vakhrusheva A."/>
            <person name="Derks M.F."/>
            <person name="Anvar S.Y."/>
            <person name="Agamennone V."/>
            <person name="Suring W."/>
            <person name="Smit S."/>
            <person name="van Straalen N.M."/>
            <person name="Roelofs D."/>
        </authorList>
    </citation>
    <scope>NUCLEOTIDE SEQUENCE [LARGE SCALE GENOMIC DNA]</scope>
    <source>
        <tissue evidence="3">Mixed pool</tissue>
    </source>
</reference>
<evidence type="ECO:0000313" key="4">
    <source>
        <dbReference type="Proteomes" id="UP000094527"/>
    </source>
</evidence>
<protein>
    <submittedName>
        <fullName evidence="3">Lymphocyte antigen 75</fullName>
    </submittedName>
</protein>
<sequence length="433" mass="49513">MLFVQIFSLIFLYQFGGAVRPAYEDDPELCPFTNRLTINGLPTEVTDRTPGIKYFRRTNDSRERLPFDQATSICKTYNLEAAEILDQDDYDEVINLVKETGWSFWIAVRGRYNPEFGNYNFDFKLADGQSRLGFQDFGPKAYDSEMTSLFSTFREGCVAVVPNDGHSKGVSWVKAPCVELNDILCQYKKSCYKRVEYMSDPTRPASPLEPLSLSEDAEPGYMISKIQATWPFAKQVCEDAMMDLIWLDGKAEKAEFHKRLDKFMAGKAQYEGKTFWTAGRYSQKQDSDLYDRLYLWQRNNVSYIHGFNAAEKYGRSDDDAFPVQWGMDQEAIHMGRSEPYDEGLSGTEKCVDALFTDDAAKFYTSKCNKAMRYFICKSSVNVQRLLTPDGMPKSSFVDYCVGDQYHKKSEKDCNGEVIFSGPTKPQCTCYNGV</sequence>
<dbReference type="Gene3D" id="3.10.100.10">
    <property type="entry name" value="Mannose-Binding Protein A, subunit A"/>
    <property type="match status" value="2"/>
</dbReference>
<name>A0A1D2NBE9_ORCCI</name>
<evidence type="ECO:0000256" key="1">
    <source>
        <dbReference type="SAM" id="SignalP"/>
    </source>
</evidence>
<keyword evidence="4" id="KW-1185">Reference proteome</keyword>
<dbReference type="Proteomes" id="UP000094527">
    <property type="component" value="Unassembled WGS sequence"/>
</dbReference>
<feature type="signal peptide" evidence="1">
    <location>
        <begin position="1"/>
        <end position="18"/>
    </location>
</feature>
<accession>A0A1D2NBE9</accession>